<keyword evidence="1" id="KW-0479">Metal-binding</keyword>
<evidence type="ECO:0000256" key="2">
    <source>
        <dbReference type="ARBA" id="ARBA00022771"/>
    </source>
</evidence>
<dbReference type="GeneID" id="37013103"/>
<dbReference type="EMBL" id="KZ819321">
    <property type="protein sequence ID" value="PWN23864.1"/>
    <property type="molecule type" value="Genomic_DNA"/>
</dbReference>
<evidence type="ECO:0000256" key="4">
    <source>
        <dbReference type="SAM" id="MobiDB-lite"/>
    </source>
</evidence>
<dbReference type="AlphaFoldDB" id="A0A316UG28"/>
<keyword evidence="2" id="KW-0863">Zinc-finger</keyword>
<feature type="compositionally biased region" description="Gly residues" evidence="4">
    <location>
        <begin position="197"/>
        <end position="208"/>
    </location>
</feature>
<organism evidence="5 6">
    <name type="scientific">Pseudomicrostroma glucosiphilum</name>
    <dbReference type="NCBI Taxonomy" id="1684307"/>
    <lineage>
        <taxon>Eukaryota</taxon>
        <taxon>Fungi</taxon>
        <taxon>Dikarya</taxon>
        <taxon>Basidiomycota</taxon>
        <taxon>Ustilaginomycotina</taxon>
        <taxon>Exobasidiomycetes</taxon>
        <taxon>Microstromatales</taxon>
        <taxon>Microstromatales incertae sedis</taxon>
        <taxon>Pseudomicrostroma</taxon>
    </lineage>
</organism>
<feature type="compositionally biased region" description="Basic and acidic residues" evidence="4">
    <location>
        <begin position="57"/>
        <end position="76"/>
    </location>
</feature>
<dbReference type="RefSeq" id="XP_025351024.1">
    <property type="nucleotide sequence ID" value="XM_025491369.1"/>
</dbReference>
<protein>
    <recommendedName>
        <fullName evidence="7">HIT-type domain-containing protein</fullName>
    </recommendedName>
</protein>
<feature type="region of interest" description="Disordered" evidence="4">
    <location>
        <begin position="22"/>
        <end position="87"/>
    </location>
</feature>
<dbReference type="Proteomes" id="UP000245942">
    <property type="component" value="Unassembled WGS sequence"/>
</dbReference>
<dbReference type="CDD" id="cd21437">
    <property type="entry name" value="zf-HIT_ZNHIT1_like"/>
    <property type="match status" value="1"/>
</dbReference>
<dbReference type="OrthoDB" id="74807at2759"/>
<evidence type="ECO:0000313" key="5">
    <source>
        <dbReference type="EMBL" id="PWN23864.1"/>
    </source>
</evidence>
<keyword evidence="3" id="KW-0862">Zinc</keyword>
<dbReference type="InterPro" id="IPR039723">
    <property type="entry name" value="Vps71/ZNHIT1"/>
</dbReference>
<evidence type="ECO:0008006" key="7">
    <source>
        <dbReference type="Google" id="ProtNLM"/>
    </source>
</evidence>
<gene>
    <name evidence="5" type="ORF">BCV69DRAFT_279774</name>
</gene>
<evidence type="ECO:0000313" key="6">
    <source>
        <dbReference type="Proteomes" id="UP000245942"/>
    </source>
</evidence>
<dbReference type="STRING" id="1684307.A0A316UG28"/>
<reference evidence="5 6" key="1">
    <citation type="journal article" date="2018" name="Mol. Biol. Evol.">
        <title>Broad Genomic Sampling Reveals a Smut Pathogenic Ancestry of the Fungal Clade Ustilaginomycotina.</title>
        <authorList>
            <person name="Kijpornyongpan T."/>
            <person name="Mondo S.J."/>
            <person name="Barry K."/>
            <person name="Sandor L."/>
            <person name="Lee J."/>
            <person name="Lipzen A."/>
            <person name="Pangilinan J."/>
            <person name="LaButti K."/>
            <person name="Hainaut M."/>
            <person name="Henrissat B."/>
            <person name="Grigoriev I.V."/>
            <person name="Spatafora J.W."/>
            <person name="Aime M.C."/>
        </authorList>
    </citation>
    <scope>NUCLEOTIDE SEQUENCE [LARGE SCALE GENOMIC DNA]</scope>
    <source>
        <strain evidence="5 6">MCA 4718</strain>
    </source>
</reference>
<proteinExistence type="predicted"/>
<dbReference type="GO" id="GO:0008270">
    <property type="term" value="F:zinc ion binding"/>
    <property type="evidence" value="ECO:0007669"/>
    <property type="project" value="UniProtKB-KW"/>
</dbReference>
<sequence>MPPARSRSQRKASGLANAAIALQSSGDPYSTLRTGGQNGASSTAEGRGVGGSLRPLTVRERQLLDEERQEKEERERSAKRRKIQKRLHELERTNYRDAAVSLRPGTAESSRNDGEAFSIPNSALLALTGGADAEGSGTKQHKQSATVRRLLVYRKGFHSLLEDAASDEVYSKSPFNYEQASATIDKSRHRQGQAVGDPGGGGGGGSGGPLVVYESKPLFCSICGQSGSADCSRCGERLCGMGTCQETHNDARCDRPVR</sequence>
<evidence type="ECO:0000256" key="1">
    <source>
        <dbReference type="ARBA" id="ARBA00022723"/>
    </source>
</evidence>
<accession>A0A316UG28</accession>
<feature type="compositionally biased region" description="Polar residues" evidence="4">
    <location>
        <begin position="22"/>
        <end position="44"/>
    </location>
</feature>
<name>A0A316UG28_9BASI</name>
<evidence type="ECO:0000256" key="3">
    <source>
        <dbReference type="ARBA" id="ARBA00022833"/>
    </source>
</evidence>
<feature type="region of interest" description="Disordered" evidence="4">
    <location>
        <begin position="181"/>
        <end position="208"/>
    </location>
</feature>
<keyword evidence="6" id="KW-1185">Reference proteome</keyword>
<dbReference type="GO" id="GO:0006338">
    <property type="term" value="P:chromatin remodeling"/>
    <property type="evidence" value="ECO:0007669"/>
    <property type="project" value="InterPro"/>
</dbReference>
<dbReference type="PANTHER" id="PTHR13093">
    <property type="entry name" value="ZINC FINGER HIT DOMAIN CONTAINING PROTEIN 1"/>
    <property type="match status" value="1"/>
</dbReference>